<evidence type="ECO:0000313" key="2">
    <source>
        <dbReference type="Proteomes" id="UP000817854"/>
    </source>
</evidence>
<dbReference type="RefSeq" id="WP_140962437.1">
    <property type="nucleotide sequence ID" value="NZ_VEVQ02000006.1"/>
</dbReference>
<reference evidence="1" key="1">
    <citation type="submission" date="2019-05" db="EMBL/GenBank/DDBJ databases">
        <authorList>
            <person name="Lianzixin W."/>
        </authorList>
    </citation>
    <scope>NUCLEOTIDE SEQUENCE</scope>
    <source>
        <strain evidence="1">EC11</strain>
    </source>
</reference>
<evidence type="ECO:0000313" key="1">
    <source>
        <dbReference type="EMBL" id="NHN26107.1"/>
    </source>
</evidence>
<reference evidence="1" key="2">
    <citation type="submission" date="2020-02" db="EMBL/GenBank/DDBJ databases">
        <title>Flavobacterium profundi sp. nov., isolated from a deep-sea seamount.</title>
        <authorList>
            <person name="Zhang D.-C."/>
        </authorList>
    </citation>
    <scope>NUCLEOTIDE SEQUENCE</scope>
    <source>
        <strain evidence="1">EC11</strain>
    </source>
</reference>
<accession>A0ABX0IQI6</accession>
<keyword evidence="2" id="KW-1185">Reference proteome</keyword>
<organism evidence="1 2">
    <name type="scientific">Flavobacterium jejuense</name>
    <dbReference type="NCBI Taxonomy" id="1544455"/>
    <lineage>
        <taxon>Bacteria</taxon>
        <taxon>Pseudomonadati</taxon>
        <taxon>Bacteroidota</taxon>
        <taxon>Flavobacteriia</taxon>
        <taxon>Flavobacteriales</taxon>
        <taxon>Flavobacteriaceae</taxon>
        <taxon>Flavobacterium</taxon>
    </lineage>
</organism>
<dbReference type="Proteomes" id="UP000817854">
    <property type="component" value="Unassembled WGS sequence"/>
</dbReference>
<proteinExistence type="predicted"/>
<dbReference type="EMBL" id="VEVQ02000006">
    <property type="protein sequence ID" value="NHN26107.1"/>
    <property type="molecule type" value="Genomic_DNA"/>
</dbReference>
<gene>
    <name evidence="1" type="ORF">FIA58_010505</name>
</gene>
<name>A0ABX0IQI6_9FLAO</name>
<protein>
    <submittedName>
        <fullName evidence="1">Uncharacterized protein</fullName>
    </submittedName>
</protein>
<sequence>MKIAILGWGSLIWNPEILNFDRELGWIGTGPILPIEFSRISRNGRLTLVICKDGSDVQTLYSFSAEKNIDSALKNLKKREGTTLKNIGYYIKSSEQFFPSDFEFKQNVLDWISENDIDAVIWTNLNENWKDKTQNRLEYLESLDKERKELAREYIKNTPEQINTTLRKQIEVKLNWK</sequence>
<comment type="caution">
    <text evidence="1">The sequence shown here is derived from an EMBL/GenBank/DDBJ whole genome shotgun (WGS) entry which is preliminary data.</text>
</comment>